<name>A0AA35G7T3_9FIRM</name>
<keyword evidence="5" id="KW-0813">Transport</keyword>
<evidence type="ECO:0000256" key="4">
    <source>
        <dbReference type="ARBA" id="ARBA00023136"/>
    </source>
</evidence>
<dbReference type="Pfam" id="PF01061">
    <property type="entry name" value="ABC2_membrane"/>
    <property type="match status" value="1"/>
</dbReference>
<dbReference type="AlphaFoldDB" id="A0AA35G7T3"/>
<feature type="transmembrane region" description="Helical" evidence="5">
    <location>
        <begin position="52"/>
        <end position="78"/>
    </location>
</feature>
<accession>A0AA35G7T3</accession>
<dbReference type="RefSeq" id="WP_264843767.1">
    <property type="nucleotide sequence ID" value="NZ_AP025628.1"/>
</dbReference>
<dbReference type="InterPro" id="IPR000412">
    <property type="entry name" value="ABC_2_transport"/>
</dbReference>
<feature type="transmembrane region" description="Helical" evidence="5">
    <location>
        <begin position="136"/>
        <end position="158"/>
    </location>
</feature>
<organism evidence="7 8">
    <name type="scientific">Caldinitratiruptor microaerophilus</name>
    <dbReference type="NCBI Taxonomy" id="671077"/>
    <lineage>
        <taxon>Bacteria</taxon>
        <taxon>Bacillati</taxon>
        <taxon>Bacillota</taxon>
        <taxon>Clostridia</taxon>
        <taxon>Eubacteriales</taxon>
        <taxon>Symbiobacteriaceae</taxon>
        <taxon>Caldinitratiruptor</taxon>
    </lineage>
</organism>
<keyword evidence="5" id="KW-1003">Cell membrane</keyword>
<evidence type="ECO:0000256" key="5">
    <source>
        <dbReference type="RuleBase" id="RU361157"/>
    </source>
</evidence>
<dbReference type="PANTHER" id="PTHR43229:SF2">
    <property type="entry name" value="NODULATION PROTEIN J"/>
    <property type="match status" value="1"/>
</dbReference>
<sequence length="252" mass="25920">MNAAVTIWSRQMTKFFRSPMELGGTLLQPILWMVLFSAAMRGMVGELTGPGGYIPFVTPGIAALTALAGAVTGGAALLDERLRGIVKEYAVAPIPRPAILVGNIAASTTKALIQSALILVVGLLMGARLQGSPLGWFGALALLTLFGLGAAGIAAAAASKSPSTGAYHGVIFLLNLPVLFASNGLVPLGLLPTWLAWIARLNPVTYLVAAFRQLVFGVPADVSLPLATAVVAGFCLLGLWAGAAGFRSALQE</sequence>
<dbReference type="Proteomes" id="UP001163687">
    <property type="component" value="Chromosome"/>
</dbReference>
<protein>
    <recommendedName>
        <fullName evidence="5">Transport permease protein</fullName>
    </recommendedName>
</protein>
<dbReference type="EMBL" id="AP025628">
    <property type="protein sequence ID" value="BDG59658.1"/>
    <property type="molecule type" value="Genomic_DNA"/>
</dbReference>
<proteinExistence type="inferred from homology"/>
<dbReference type="InterPro" id="IPR051784">
    <property type="entry name" value="Nod_factor_ABC_transporter"/>
</dbReference>
<dbReference type="InterPro" id="IPR047817">
    <property type="entry name" value="ABC2_TM_bact-type"/>
</dbReference>
<reference evidence="7" key="1">
    <citation type="submission" date="2022-03" db="EMBL/GenBank/DDBJ databases">
        <title>Complete genome sequence of Caldinitratiruptor microaerophilus.</title>
        <authorList>
            <person name="Mukaiyama R."/>
            <person name="Nishiyama T."/>
            <person name="Ueda K."/>
        </authorList>
    </citation>
    <scope>NUCLEOTIDE SEQUENCE</scope>
    <source>
        <strain evidence="7">JCM 16183</strain>
    </source>
</reference>
<evidence type="ECO:0000259" key="6">
    <source>
        <dbReference type="PROSITE" id="PS51012"/>
    </source>
</evidence>
<dbReference type="KEGG" id="cmic:caldi_07480"/>
<keyword evidence="3 5" id="KW-1133">Transmembrane helix</keyword>
<dbReference type="PROSITE" id="PS51012">
    <property type="entry name" value="ABC_TM2"/>
    <property type="match status" value="1"/>
</dbReference>
<keyword evidence="8" id="KW-1185">Reference proteome</keyword>
<evidence type="ECO:0000256" key="3">
    <source>
        <dbReference type="ARBA" id="ARBA00022989"/>
    </source>
</evidence>
<dbReference type="PIRSF" id="PIRSF006648">
    <property type="entry name" value="DrrB"/>
    <property type="match status" value="1"/>
</dbReference>
<gene>
    <name evidence="7" type="ORF">caldi_07480</name>
</gene>
<keyword evidence="2 5" id="KW-0812">Transmembrane</keyword>
<feature type="transmembrane region" description="Helical" evidence="5">
    <location>
        <begin position="170"/>
        <end position="197"/>
    </location>
</feature>
<dbReference type="InterPro" id="IPR013525">
    <property type="entry name" value="ABC2_TM"/>
</dbReference>
<feature type="domain" description="ABC transmembrane type-2" evidence="6">
    <location>
        <begin position="20"/>
        <end position="249"/>
    </location>
</feature>
<feature type="transmembrane region" description="Helical" evidence="5">
    <location>
        <begin position="20"/>
        <end position="40"/>
    </location>
</feature>
<evidence type="ECO:0000256" key="2">
    <source>
        <dbReference type="ARBA" id="ARBA00022692"/>
    </source>
</evidence>
<evidence type="ECO:0000313" key="7">
    <source>
        <dbReference type="EMBL" id="BDG59658.1"/>
    </source>
</evidence>
<evidence type="ECO:0000256" key="1">
    <source>
        <dbReference type="ARBA" id="ARBA00004141"/>
    </source>
</evidence>
<keyword evidence="4 5" id="KW-0472">Membrane</keyword>
<evidence type="ECO:0000313" key="8">
    <source>
        <dbReference type="Proteomes" id="UP001163687"/>
    </source>
</evidence>
<comment type="subcellular location">
    <subcellularLocation>
        <location evidence="5">Cell membrane</location>
        <topology evidence="5">Multi-pass membrane protein</topology>
    </subcellularLocation>
    <subcellularLocation>
        <location evidence="1">Membrane</location>
        <topology evidence="1">Multi-pass membrane protein</topology>
    </subcellularLocation>
</comment>
<dbReference type="GO" id="GO:0140359">
    <property type="term" value="F:ABC-type transporter activity"/>
    <property type="evidence" value="ECO:0007669"/>
    <property type="project" value="InterPro"/>
</dbReference>
<feature type="transmembrane region" description="Helical" evidence="5">
    <location>
        <begin position="99"/>
        <end position="124"/>
    </location>
</feature>
<feature type="transmembrane region" description="Helical" evidence="5">
    <location>
        <begin position="224"/>
        <end position="246"/>
    </location>
</feature>
<comment type="similarity">
    <text evidence="5">Belongs to the ABC-2 integral membrane protein family.</text>
</comment>
<dbReference type="PANTHER" id="PTHR43229">
    <property type="entry name" value="NODULATION PROTEIN J"/>
    <property type="match status" value="1"/>
</dbReference>
<dbReference type="GO" id="GO:0043190">
    <property type="term" value="C:ATP-binding cassette (ABC) transporter complex"/>
    <property type="evidence" value="ECO:0007669"/>
    <property type="project" value="InterPro"/>
</dbReference>